<feature type="region of interest" description="Disordered" evidence="1">
    <location>
        <begin position="163"/>
        <end position="187"/>
    </location>
</feature>
<evidence type="ECO:0000313" key="2">
    <source>
        <dbReference type="EMBL" id="CAI5790630.1"/>
    </source>
</evidence>
<sequence length="187" mass="20776">MPLIPLELRSYVVLKFKLFLKAWMDKSKFLPLCQKGHKPDAPPWPAVSSQPDTWRHSRCPPCSLSYPAPSYKVERDNESIPSYENQGEVQAGATDDEDNDDNYVPPYIDVLPDAPLTDQGNEDGASTDSLGEQYENVLECERNSPGDYVNVLEPEATIMGPCFVGSGTSDRESEDDTPDYENVCPGL</sequence>
<feature type="region of interest" description="Disordered" evidence="1">
    <location>
        <begin position="73"/>
        <end position="129"/>
    </location>
</feature>
<gene>
    <name evidence="2" type="ORF">PODLI_1B031855</name>
</gene>
<evidence type="ECO:0000313" key="3">
    <source>
        <dbReference type="Proteomes" id="UP001178461"/>
    </source>
</evidence>
<dbReference type="AlphaFoldDB" id="A0AA35PLU5"/>
<feature type="compositionally biased region" description="Polar residues" evidence="1">
    <location>
        <begin position="79"/>
        <end position="88"/>
    </location>
</feature>
<name>A0AA35PLU5_9SAUR</name>
<reference evidence="2" key="1">
    <citation type="submission" date="2022-12" db="EMBL/GenBank/DDBJ databases">
        <authorList>
            <person name="Alioto T."/>
            <person name="Alioto T."/>
            <person name="Gomez Garrido J."/>
        </authorList>
    </citation>
    <scope>NUCLEOTIDE SEQUENCE</scope>
</reference>
<organism evidence="2 3">
    <name type="scientific">Podarcis lilfordi</name>
    <name type="common">Lilford's wall lizard</name>
    <dbReference type="NCBI Taxonomy" id="74358"/>
    <lineage>
        <taxon>Eukaryota</taxon>
        <taxon>Metazoa</taxon>
        <taxon>Chordata</taxon>
        <taxon>Craniata</taxon>
        <taxon>Vertebrata</taxon>
        <taxon>Euteleostomi</taxon>
        <taxon>Lepidosauria</taxon>
        <taxon>Squamata</taxon>
        <taxon>Bifurcata</taxon>
        <taxon>Unidentata</taxon>
        <taxon>Episquamata</taxon>
        <taxon>Laterata</taxon>
        <taxon>Lacertibaenia</taxon>
        <taxon>Lacertidae</taxon>
        <taxon>Podarcis</taxon>
    </lineage>
</organism>
<evidence type="ECO:0000256" key="1">
    <source>
        <dbReference type="SAM" id="MobiDB-lite"/>
    </source>
</evidence>
<evidence type="ECO:0008006" key="4">
    <source>
        <dbReference type="Google" id="ProtNLM"/>
    </source>
</evidence>
<proteinExistence type="predicted"/>
<dbReference type="Proteomes" id="UP001178461">
    <property type="component" value="Chromosome 13"/>
</dbReference>
<protein>
    <recommendedName>
        <fullName evidence="4">Linker for activation of T cells</fullName>
    </recommendedName>
</protein>
<dbReference type="EMBL" id="OX395138">
    <property type="protein sequence ID" value="CAI5790630.1"/>
    <property type="molecule type" value="Genomic_DNA"/>
</dbReference>
<keyword evidence="3" id="KW-1185">Reference proteome</keyword>
<accession>A0AA35PLU5</accession>